<evidence type="ECO:0000313" key="1">
    <source>
        <dbReference type="EMBL" id="AMM40556.1"/>
    </source>
</evidence>
<reference evidence="1 2" key="1">
    <citation type="submission" date="2015-10" db="EMBL/GenBank/DDBJ databases">
        <title>Candidatus Desulfofervidus auxilii, a hydrogenotrophic sulfate-reducing bacterium involved in the thermophilic anaerobic oxidation of methane.</title>
        <authorList>
            <person name="Krukenberg V."/>
            <person name="Richter M."/>
            <person name="Wegener G."/>
        </authorList>
    </citation>
    <scope>NUCLEOTIDE SEQUENCE [LARGE SCALE GENOMIC DNA]</scope>
    <source>
        <strain evidence="1 2">HS1</strain>
    </source>
</reference>
<evidence type="ECO:0008006" key="3">
    <source>
        <dbReference type="Google" id="ProtNLM"/>
    </source>
</evidence>
<sequence length="143" mass="16830">MEIIQVILDGLLILLAIFLIAEIRKKQSIKKQAEEFILSMETFLKESKKISQQFEENLDEKKHIIKTLLTELNEKIEEANKYLNKQEYTETQDLENLKNKILVLHKQNLGIDEIAQKLNKPKDEIELILNLRTNRFAKDIPKS</sequence>
<proteinExistence type="predicted"/>
<organism evidence="1 2">
    <name type="scientific">Desulfofervidus auxilii</name>
    <dbReference type="NCBI Taxonomy" id="1621989"/>
    <lineage>
        <taxon>Bacteria</taxon>
        <taxon>Pseudomonadati</taxon>
        <taxon>Thermodesulfobacteriota</taxon>
        <taxon>Candidatus Desulfofervidia</taxon>
        <taxon>Candidatus Desulfofervidales</taxon>
        <taxon>Candidatus Desulfofervidaceae</taxon>
        <taxon>Candidatus Desulfofervidus</taxon>
    </lineage>
</organism>
<accession>A0A7U4QJN3</accession>
<dbReference type="KEGG" id="daw:HS1_000751"/>
<dbReference type="AlphaFoldDB" id="A0A7U4QJN3"/>
<protein>
    <recommendedName>
        <fullName evidence="3">DUF2802 domain-containing protein</fullName>
    </recommendedName>
</protein>
<dbReference type="Proteomes" id="UP000070560">
    <property type="component" value="Chromosome"/>
</dbReference>
<keyword evidence="2" id="KW-1185">Reference proteome</keyword>
<gene>
    <name evidence="1" type="ORF">HS1_000751</name>
</gene>
<dbReference type="EMBL" id="CP013015">
    <property type="protein sequence ID" value="AMM40556.1"/>
    <property type="molecule type" value="Genomic_DNA"/>
</dbReference>
<evidence type="ECO:0000313" key="2">
    <source>
        <dbReference type="Proteomes" id="UP000070560"/>
    </source>
</evidence>
<name>A0A7U4QJN3_DESA2</name>